<evidence type="ECO:0000313" key="3">
    <source>
        <dbReference type="RefSeq" id="XP_031770367.1"/>
    </source>
</evidence>
<dbReference type="KEGG" id="gmw:116413764"/>
<feature type="signal peptide" evidence="1">
    <location>
        <begin position="1"/>
        <end position="19"/>
    </location>
</feature>
<dbReference type="Proteomes" id="UP001652740">
    <property type="component" value="Unplaced"/>
</dbReference>
<gene>
    <name evidence="3" type="primary">LOC116413764</name>
</gene>
<protein>
    <submittedName>
        <fullName evidence="3">Uncharacterized protein LOC116413764</fullName>
    </submittedName>
</protein>
<dbReference type="OrthoDB" id="7485251at2759"/>
<evidence type="ECO:0000313" key="2">
    <source>
        <dbReference type="Proteomes" id="UP001652740"/>
    </source>
</evidence>
<sequence length="139" mass="15646">MFRPLSFTIQLLLIHAILAQVLLPRSEYAPRNTEISISSFKHTPLSSEKINSIVSALRKTPTNTAVMNDKKMYLAEILKQSAIQRLMLAADANNNMLKRIPNSGNDKKIKENNKYVINTANLAAIINSNLRKRLAESKQ</sequence>
<name>A0A6J3CCA0_GALME</name>
<dbReference type="GeneID" id="116413764"/>
<evidence type="ECO:0000256" key="1">
    <source>
        <dbReference type="SAM" id="SignalP"/>
    </source>
</evidence>
<keyword evidence="1" id="KW-0732">Signal</keyword>
<dbReference type="InParanoid" id="A0A6J3CCA0"/>
<feature type="chain" id="PRO_5027052838" evidence="1">
    <location>
        <begin position="20"/>
        <end position="139"/>
    </location>
</feature>
<keyword evidence="2" id="KW-1185">Reference proteome</keyword>
<organism evidence="2 3">
    <name type="scientific">Galleria mellonella</name>
    <name type="common">Greater wax moth</name>
    <dbReference type="NCBI Taxonomy" id="7137"/>
    <lineage>
        <taxon>Eukaryota</taxon>
        <taxon>Metazoa</taxon>
        <taxon>Ecdysozoa</taxon>
        <taxon>Arthropoda</taxon>
        <taxon>Hexapoda</taxon>
        <taxon>Insecta</taxon>
        <taxon>Pterygota</taxon>
        <taxon>Neoptera</taxon>
        <taxon>Endopterygota</taxon>
        <taxon>Lepidoptera</taxon>
        <taxon>Glossata</taxon>
        <taxon>Ditrysia</taxon>
        <taxon>Pyraloidea</taxon>
        <taxon>Pyralidae</taxon>
        <taxon>Galleriinae</taxon>
        <taxon>Galleria</taxon>
    </lineage>
</organism>
<accession>A0A6J3CCA0</accession>
<dbReference type="RefSeq" id="XP_031770367.1">
    <property type="nucleotide sequence ID" value="XM_031914507.2"/>
</dbReference>
<dbReference type="AlphaFoldDB" id="A0A6J3CCA0"/>
<proteinExistence type="predicted"/>
<reference evidence="3" key="1">
    <citation type="submission" date="2025-08" db="UniProtKB">
        <authorList>
            <consortium name="RefSeq"/>
        </authorList>
    </citation>
    <scope>IDENTIFICATION</scope>
    <source>
        <tissue evidence="3">Whole larvae</tissue>
    </source>
</reference>